<accession>A0ABN3Q6Y7</accession>
<evidence type="ECO:0000313" key="1">
    <source>
        <dbReference type="EMBL" id="GAA2618877.1"/>
    </source>
</evidence>
<proteinExistence type="predicted"/>
<name>A0ABN3Q6Y7_9ACTN</name>
<sequence>MTTPNAPAFVDLDDLAPWVDSLRVVRAQLADLKAKEEQIVEHLKRSIGDAAEGRIGGRTVITYRRSRPGTRLDVDRLKAERPDIWEQYLVPKQPARPFVLDQAAA</sequence>
<dbReference type="RefSeq" id="WP_344546120.1">
    <property type="nucleotide sequence ID" value="NZ_BAAATD010000009.1"/>
</dbReference>
<keyword evidence="2" id="KW-1185">Reference proteome</keyword>
<gene>
    <name evidence="1" type="ORF">GCM10010411_63070</name>
</gene>
<comment type="caution">
    <text evidence="1">The sequence shown here is derived from an EMBL/GenBank/DDBJ whole genome shotgun (WGS) entry which is preliminary data.</text>
</comment>
<evidence type="ECO:0000313" key="2">
    <source>
        <dbReference type="Proteomes" id="UP001501509"/>
    </source>
</evidence>
<dbReference type="Proteomes" id="UP001501509">
    <property type="component" value="Unassembled WGS sequence"/>
</dbReference>
<organism evidence="1 2">
    <name type="scientific">Actinomadura fulvescens</name>
    <dbReference type="NCBI Taxonomy" id="46160"/>
    <lineage>
        <taxon>Bacteria</taxon>
        <taxon>Bacillati</taxon>
        <taxon>Actinomycetota</taxon>
        <taxon>Actinomycetes</taxon>
        <taxon>Streptosporangiales</taxon>
        <taxon>Thermomonosporaceae</taxon>
        <taxon>Actinomadura</taxon>
    </lineage>
</organism>
<protein>
    <submittedName>
        <fullName evidence="1">Uncharacterized protein</fullName>
    </submittedName>
</protein>
<dbReference type="EMBL" id="BAAATD010000009">
    <property type="protein sequence ID" value="GAA2618877.1"/>
    <property type="molecule type" value="Genomic_DNA"/>
</dbReference>
<reference evidence="1 2" key="1">
    <citation type="journal article" date="2019" name="Int. J. Syst. Evol. Microbiol.">
        <title>The Global Catalogue of Microorganisms (GCM) 10K type strain sequencing project: providing services to taxonomists for standard genome sequencing and annotation.</title>
        <authorList>
            <consortium name="The Broad Institute Genomics Platform"/>
            <consortium name="The Broad Institute Genome Sequencing Center for Infectious Disease"/>
            <person name="Wu L."/>
            <person name="Ma J."/>
        </authorList>
    </citation>
    <scope>NUCLEOTIDE SEQUENCE [LARGE SCALE GENOMIC DNA]</scope>
    <source>
        <strain evidence="1 2">JCM 6833</strain>
    </source>
</reference>